<dbReference type="SUPFAM" id="SSF88874">
    <property type="entry name" value="Receptor-binding domain of short tail fibre protein gp12"/>
    <property type="match status" value="2"/>
</dbReference>
<dbReference type="Pfam" id="PF03406">
    <property type="entry name" value="Phage_fiber_2"/>
    <property type="match status" value="1"/>
</dbReference>
<dbReference type="Proteomes" id="UP000238866">
    <property type="component" value="Unassembled WGS sequence"/>
</dbReference>
<dbReference type="InterPro" id="IPR005068">
    <property type="entry name" value="Phage_lambda_Stf-r2"/>
</dbReference>
<dbReference type="InterPro" id="IPR037053">
    <property type="entry name" value="Phage_tail_collar_dom_sf"/>
</dbReference>
<dbReference type="AlphaFoldDB" id="A0ABD6WUV5"/>
<name>A0ABD6WUV5_HAEIF</name>
<organism evidence="3 4">
    <name type="scientific">Haemophilus influenzae</name>
    <dbReference type="NCBI Taxonomy" id="727"/>
    <lineage>
        <taxon>Bacteria</taxon>
        <taxon>Pseudomonadati</taxon>
        <taxon>Pseudomonadota</taxon>
        <taxon>Gammaproteobacteria</taxon>
        <taxon>Pasteurellales</taxon>
        <taxon>Pasteurellaceae</taxon>
        <taxon>Haemophilus</taxon>
    </lineage>
</organism>
<accession>A0ABD6WUV5</accession>
<reference evidence="3 4" key="1">
    <citation type="submission" date="2017-02" db="EMBL/GenBank/DDBJ databases">
        <title>Haemophilus influenzae in COPD genome sequencing project.</title>
        <authorList>
            <person name="Murphy T.F."/>
            <person name="Kong Y."/>
            <person name="Nadendla S."/>
            <person name="Tettelin H."/>
            <person name="Pettigrew M."/>
        </authorList>
    </citation>
    <scope>NUCLEOTIDE SEQUENCE [LARGE SCALE GENOMIC DNA]</scope>
    <source>
        <strain evidence="3 4">13P36H1</strain>
    </source>
</reference>
<comment type="caution">
    <text evidence="3">The sequence shown here is derived from an EMBL/GenBank/DDBJ whole genome shotgun (WGS) entry which is preliminary data.</text>
</comment>
<keyword evidence="1" id="KW-0175">Coiled coil</keyword>
<evidence type="ECO:0000313" key="4">
    <source>
        <dbReference type="Proteomes" id="UP000238866"/>
    </source>
</evidence>
<evidence type="ECO:0000256" key="1">
    <source>
        <dbReference type="SAM" id="Coils"/>
    </source>
</evidence>
<evidence type="ECO:0000313" key="3">
    <source>
        <dbReference type="EMBL" id="PRM17679.1"/>
    </source>
</evidence>
<dbReference type="InterPro" id="IPR011083">
    <property type="entry name" value="Phage_tail_collar_dom"/>
</dbReference>
<feature type="coiled-coil region" evidence="1">
    <location>
        <begin position="409"/>
        <end position="446"/>
    </location>
</feature>
<gene>
    <name evidence="3" type="ORF">BVZ99_01530</name>
</gene>
<proteinExistence type="predicted"/>
<sequence>MANLKEQENWEDGVYQIEENDPVLGGENGITNKPLKQLANRTKYLKAEIEKRYIAQDASTEQKGLVQLDSSTDSDAEDKAATPKAVNAVKLLVNAVRSALSNYIPNSKKSNADNSSSSDTIATSYALKKVRDIATTRATDAVAGQTVLSHKINGTDKTKAATEFALNELNKELAGKGVPIGAVVSFPRAVTNPVGFLKANGTTFNQQTFPDLYRTLGNSNQLPDLTRSDVGMTAYFAVDNIPAGWIAFDEIATQVTEQRYPELYRHLIDKYGSINSVPKVADRFLRNAGNGLSVGQIQEDDLKRHVHRVPIDYDSWFDDSSQGRNNSYFDYTTFAQSSDLWSTLGYDNADGDNGFVSPKDTSQMATGGDETRPKSLVLKLCIKALNSFDDVVFWIKSHGEVTNAGTLDAGRLAQDIQQLSAKTQQIERQSNQNEKLSLELKNQLSQIKNKEPTSRKIWQGNVTNGSGVLTLSESIINKNLVFYLQPSSGHTLSNNDVNTVSCYIDSTLPDVRRTRFAFTAYWDGGLRNFKIEIVSEKQIKLIDASSFYLKMITASD</sequence>
<feature type="domain" description="Phage tail collar" evidence="2">
    <location>
        <begin position="181"/>
        <end position="226"/>
    </location>
</feature>
<dbReference type="EMBL" id="MZLD01000067">
    <property type="protein sequence ID" value="PRM17679.1"/>
    <property type="molecule type" value="Genomic_DNA"/>
</dbReference>
<protein>
    <submittedName>
        <fullName evidence="3">Phage tail fiber repeat protein</fullName>
    </submittedName>
</protein>
<evidence type="ECO:0000259" key="2">
    <source>
        <dbReference type="Pfam" id="PF07484"/>
    </source>
</evidence>
<dbReference type="Pfam" id="PF07484">
    <property type="entry name" value="Collar"/>
    <property type="match status" value="1"/>
</dbReference>
<dbReference type="RefSeq" id="WP_005661639.1">
    <property type="nucleotide sequence ID" value="NZ_CP089174.1"/>
</dbReference>
<dbReference type="Gene3D" id="3.90.1340.10">
    <property type="entry name" value="Phage tail collar domain"/>
    <property type="match status" value="1"/>
</dbReference>